<keyword evidence="3 5" id="KW-0067">ATP-binding</keyword>
<evidence type="ECO:0000256" key="7">
    <source>
        <dbReference type="SAM" id="MobiDB-lite"/>
    </source>
</evidence>
<dbReference type="CDD" id="cd02022">
    <property type="entry name" value="DPCK"/>
    <property type="match status" value="1"/>
</dbReference>
<comment type="catalytic activity">
    <reaction evidence="5">
        <text>3'-dephospho-CoA + ATP = ADP + CoA + H(+)</text>
        <dbReference type="Rhea" id="RHEA:18245"/>
        <dbReference type="ChEBI" id="CHEBI:15378"/>
        <dbReference type="ChEBI" id="CHEBI:30616"/>
        <dbReference type="ChEBI" id="CHEBI:57287"/>
        <dbReference type="ChEBI" id="CHEBI:57328"/>
        <dbReference type="ChEBI" id="CHEBI:456216"/>
        <dbReference type="EC" id="2.7.1.24"/>
    </reaction>
</comment>
<dbReference type="InterPro" id="IPR001977">
    <property type="entry name" value="Depp_CoAkinase"/>
</dbReference>
<dbReference type="GO" id="GO:0004140">
    <property type="term" value="F:dephospho-CoA kinase activity"/>
    <property type="evidence" value="ECO:0007669"/>
    <property type="project" value="UniProtKB-UniRule"/>
</dbReference>
<evidence type="ECO:0000256" key="1">
    <source>
        <dbReference type="ARBA" id="ARBA00009018"/>
    </source>
</evidence>
<dbReference type="KEGG" id="pbor:BSF38_01073"/>
<dbReference type="HAMAP" id="MF_00376">
    <property type="entry name" value="Dephospho_CoA_kinase"/>
    <property type="match status" value="1"/>
</dbReference>
<evidence type="ECO:0000313" key="8">
    <source>
        <dbReference type="EMBL" id="APW59644.1"/>
    </source>
</evidence>
<comment type="pathway">
    <text evidence="5">Cofactor biosynthesis; coenzyme A biosynthesis; CoA from (R)-pantothenate: step 5/5.</text>
</comment>
<dbReference type="GO" id="GO:0005524">
    <property type="term" value="F:ATP binding"/>
    <property type="evidence" value="ECO:0007669"/>
    <property type="project" value="UniProtKB-UniRule"/>
</dbReference>
<dbReference type="OrthoDB" id="9812943at2"/>
<evidence type="ECO:0000313" key="9">
    <source>
        <dbReference type="Proteomes" id="UP000186309"/>
    </source>
</evidence>
<dbReference type="Gene3D" id="3.40.50.300">
    <property type="entry name" value="P-loop containing nucleotide triphosphate hydrolases"/>
    <property type="match status" value="1"/>
</dbReference>
<dbReference type="EMBL" id="CP019082">
    <property type="protein sequence ID" value="APW59644.1"/>
    <property type="molecule type" value="Genomic_DNA"/>
</dbReference>
<comment type="subcellular location">
    <subcellularLocation>
        <location evidence="5">Cytoplasm</location>
    </subcellularLocation>
</comment>
<dbReference type="AlphaFoldDB" id="A0A1U7CL26"/>
<dbReference type="STRING" id="1387353.BSF38_01073"/>
<dbReference type="EC" id="2.7.1.24" evidence="5 6"/>
<evidence type="ECO:0000256" key="5">
    <source>
        <dbReference type="HAMAP-Rule" id="MF_00376"/>
    </source>
</evidence>
<keyword evidence="5" id="KW-0963">Cytoplasm</keyword>
<dbReference type="PANTHER" id="PTHR10695">
    <property type="entry name" value="DEPHOSPHO-COA KINASE-RELATED"/>
    <property type="match status" value="1"/>
</dbReference>
<reference evidence="9" key="1">
    <citation type="submission" date="2016-12" db="EMBL/GenBank/DDBJ databases">
        <title>Comparative genomics of four Isosphaeraceae planctomycetes: a common pool of plasmids and glycoside hydrolase genes.</title>
        <authorList>
            <person name="Ivanova A."/>
        </authorList>
    </citation>
    <scope>NUCLEOTIDE SEQUENCE [LARGE SCALE GENOMIC DNA]</scope>
    <source>
        <strain evidence="9">PX4</strain>
    </source>
</reference>
<name>A0A1U7CL26_9BACT</name>
<dbReference type="GO" id="GO:0005737">
    <property type="term" value="C:cytoplasm"/>
    <property type="evidence" value="ECO:0007669"/>
    <property type="project" value="UniProtKB-SubCell"/>
</dbReference>
<keyword evidence="2 5" id="KW-0547">Nucleotide-binding</keyword>
<dbReference type="InterPro" id="IPR027417">
    <property type="entry name" value="P-loop_NTPase"/>
</dbReference>
<accession>A0A1U7CL26</accession>
<dbReference type="PROSITE" id="PS51219">
    <property type="entry name" value="DPCK"/>
    <property type="match status" value="1"/>
</dbReference>
<dbReference type="UniPathway" id="UPA00241">
    <property type="reaction ID" value="UER00356"/>
</dbReference>
<dbReference type="Pfam" id="PF01121">
    <property type="entry name" value="CoaE"/>
    <property type="match status" value="1"/>
</dbReference>
<keyword evidence="5 8" id="KW-0418">Kinase</keyword>
<dbReference type="Proteomes" id="UP000186309">
    <property type="component" value="Chromosome"/>
</dbReference>
<proteinExistence type="inferred from homology"/>
<organism evidence="8 9">
    <name type="scientific">Paludisphaera borealis</name>
    <dbReference type="NCBI Taxonomy" id="1387353"/>
    <lineage>
        <taxon>Bacteria</taxon>
        <taxon>Pseudomonadati</taxon>
        <taxon>Planctomycetota</taxon>
        <taxon>Planctomycetia</taxon>
        <taxon>Isosphaerales</taxon>
        <taxon>Isosphaeraceae</taxon>
        <taxon>Paludisphaera</taxon>
    </lineage>
</organism>
<feature type="binding site" evidence="5">
    <location>
        <begin position="34"/>
        <end position="39"/>
    </location>
    <ligand>
        <name>ATP</name>
        <dbReference type="ChEBI" id="CHEBI:30616"/>
    </ligand>
</feature>
<dbReference type="NCBIfam" id="TIGR00152">
    <property type="entry name" value="dephospho-CoA kinase"/>
    <property type="match status" value="1"/>
</dbReference>
<evidence type="ECO:0000256" key="3">
    <source>
        <dbReference type="ARBA" id="ARBA00022840"/>
    </source>
</evidence>
<feature type="region of interest" description="Disordered" evidence="7">
    <location>
        <begin position="230"/>
        <end position="251"/>
    </location>
</feature>
<comment type="similarity">
    <text evidence="1 5">Belongs to the CoaE family.</text>
</comment>
<sequence length="251" mass="26995">MFETSSITVPPTPERRSRWKHGAIPVIGVIGGIGGGKSAAAALLAERGAVVIDADAVGHEVLQRPEIQERLVARFGSEIIAARDLGVEVGPKIDRRALGKIVFADESARRDLESIVHPAMIEEFERTIAEAQRSGSAIAVALDAAVLLEAGWDGACDLVVYVDAPRAERLARVERTRGWSRADFEAREASQQSCDVKRRRADYVLPNVAGPDELAVEVDRFREWLTASSDLADARRPSPSPDPSGGRAGAT</sequence>
<keyword evidence="9" id="KW-1185">Reference proteome</keyword>
<evidence type="ECO:0000256" key="4">
    <source>
        <dbReference type="ARBA" id="ARBA00022993"/>
    </source>
</evidence>
<dbReference type="PANTHER" id="PTHR10695:SF46">
    <property type="entry name" value="BIFUNCTIONAL COENZYME A SYNTHASE-RELATED"/>
    <property type="match status" value="1"/>
</dbReference>
<keyword evidence="4 5" id="KW-0173">Coenzyme A biosynthesis</keyword>
<protein>
    <recommendedName>
        <fullName evidence="5 6">Dephospho-CoA kinase</fullName>
        <ecNumber evidence="5 6">2.7.1.24</ecNumber>
    </recommendedName>
    <alternativeName>
        <fullName evidence="5">Dephosphocoenzyme A kinase</fullName>
    </alternativeName>
</protein>
<comment type="function">
    <text evidence="5">Catalyzes the phosphorylation of the 3'-hydroxyl group of dephosphocoenzyme A to form coenzyme A.</text>
</comment>
<gene>
    <name evidence="5 8" type="primary">coaE</name>
    <name evidence="8" type="ORF">BSF38_01073</name>
</gene>
<dbReference type="GO" id="GO:0015937">
    <property type="term" value="P:coenzyme A biosynthetic process"/>
    <property type="evidence" value="ECO:0007669"/>
    <property type="project" value="UniProtKB-UniRule"/>
</dbReference>
<keyword evidence="5 8" id="KW-0808">Transferase</keyword>
<dbReference type="SUPFAM" id="SSF52540">
    <property type="entry name" value="P-loop containing nucleoside triphosphate hydrolases"/>
    <property type="match status" value="1"/>
</dbReference>
<dbReference type="RefSeq" id="WP_076343797.1">
    <property type="nucleotide sequence ID" value="NZ_CP019082.1"/>
</dbReference>
<evidence type="ECO:0000256" key="6">
    <source>
        <dbReference type="NCBIfam" id="TIGR00152"/>
    </source>
</evidence>
<evidence type="ECO:0000256" key="2">
    <source>
        <dbReference type="ARBA" id="ARBA00022741"/>
    </source>
</evidence>